<dbReference type="SMART" id="SM00554">
    <property type="entry name" value="FAS1"/>
    <property type="match status" value="2"/>
</dbReference>
<keyword evidence="3" id="KW-0732">Signal</keyword>
<gene>
    <name evidence="5" type="ORF">TorRG33x02_324330</name>
</gene>
<dbReference type="Pfam" id="PF02469">
    <property type="entry name" value="Fasciclin"/>
    <property type="match status" value="2"/>
</dbReference>
<feature type="domain" description="FAS1" evidence="4">
    <location>
        <begin position="27"/>
        <end position="150"/>
    </location>
</feature>
<dbReference type="InterPro" id="IPR036378">
    <property type="entry name" value="FAS1_dom_sf"/>
</dbReference>
<dbReference type="AlphaFoldDB" id="A0A2P5BE31"/>
<evidence type="ECO:0000313" key="6">
    <source>
        <dbReference type="Proteomes" id="UP000237000"/>
    </source>
</evidence>
<protein>
    <submittedName>
        <fullName evidence="5">FAS1 domain containing protein</fullName>
    </submittedName>
</protein>
<comment type="caution">
    <text evidence="5">The sequence shown here is derived from an EMBL/GenBank/DDBJ whole genome shotgun (WGS) entry which is preliminary data.</text>
</comment>
<dbReference type="PROSITE" id="PS50213">
    <property type="entry name" value="FAS1"/>
    <property type="match status" value="2"/>
</dbReference>
<comment type="similarity">
    <text evidence="1">Belongs to the fasciclin-like AGP family.</text>
</comment>
<sequence length="343" mass="36491">MAASLLIVSLALLCLLSLSSPLPSDTITDASEILSDSGFVSMALTLELVSQTLALNSPSLTIFAPTDAAFSKSGQPSLSLLRYHFCPLPLPPQSLKSLPAGTKIPTLVPGSMLIVTTSPTASEISLDNVKITAEKPIFDDGSLIIYGIPEFFDPNSQVPGLRFGPRCRSLSPDAVTGFPGPSWLKDASGDLKSNGYSVMASFLDSQLSGFAKDPTTMTVFAPSDQAMANRQAQGQDPSIFLRHVVPCKLLWSDLINFSDGTVLPTYLEGFTITITRSGNSLMLNEVPVFFSNLHYSDSIVVHGLSELLVGQETPLEETEVSNSSSGSGGSKIEDTMLMDGNEF</sequence>
<dbReference type="InterPro" id="IPR052806">
    <property type="entry name" value="Fasciclin-like_AGP"/>
</dbReference>
<dbReference type="SUPFAM" id="SSF82153">
    <property type="entry name" value="FAS1 domain"/>
    <property type="match status" value="2"/>
</dbReference>
<evidence type="ECO:0000313" key="5">
    <source>
        <dbReference type="EMBL" id="PON47045.1"/>
    </source>
</evidence>
<reference evidence="6" key="1">
    <citation type="submission" date="2016-06" db="EMBL/GenBank/DDBJ databases">
        <title>Parallel loss of symbiosis genes in relatives of nitrogen-fixing non-legume Parasponia.</title>
        <authorList>
            <person name="Van Velzen R."/>
            <person name="Holmer R."/>
            <person name="Bu F."/>
            <person name="Rutten L."/>
            <person name="Van Zeijl A."/>
            <person name="Liu W."/>
            <person name="Santuari L."/>
            <person name="Cao Q."/>
            <person name="Sharma T."/>
            <person name="Shen D."/>
            <person name="Roswanjaya Y."/>
            <person name="Wardhani T."/>
            <person name="Kalhor M.S."/>
            <person name="Jansen J."/>
            <person name="Van den Hoogen J."/>
            <person name="Gungor B."/>
            <person name="Hartog M."/>
            <person name="Hontelez J."/>
            <person name="Verver J."/>
            <person name="Yang W.-C."/>
            <person name="Schijlen E."/>
            <person name="Repin R."/>
            <person name="Schilthuizen M."/>
            <person name="Schranz E."/>
            <person name="Heidstra R."/>
            <person name="Miyata K."/>
            <person name="Fedorova E."/>
            <person name="Kohlen W."/>
            <person name="Bisseling T."/>
            <person name="Smit S."/>
            <person name="Geurts R."/>
        </authorList>
    </citation>
    <scope>NUCLEOTIDE SEQUENCE [LARGE SCALE GENOMIC DNA]</scope>
    <source>
        <strain evidence="6">cv. RG33-2</strain>
    </source>
</reference>
<dbReference type="InterPro" id="IPR000782">
    <property type="entry name" value="FAS1_domain"/>
</dbReference>
<feature type="chain" id="PRO_5015200045" evidence="3">
    <location>
        <begin position="22"/>
        <end position="343"/>
    </location>
</feature>
<dbReference type="OrthoDB" id="1893649at2759"/>
<organism evidence="5 6">
    <name type="scientific">Trema orientale</name>
    <name type="common">Charcoal tree</name>
    <name type="synonym">Celtis orientalis</name>
    <dbReference type="NCBI Taxonomy" id="63057"/>
    <lineage>
        <taxon>Eukaryota</taxon>
        <taxon>Viridiplantae</taxon>
        <taxon>Streptophyta</taxon>
        <taxon>Embryophyta</taxon>
        <taxon>Tracheophyta</taxon>
        <taxon>Spermatophyta</taxon>
        <taxon>Magnoliopsida</taxon>
        <taxon>eudicotyledons</taxon>
        <taxon>Gunneridae</taxon>
        <taxon>Pentapetalae</taxon>
        <taxon>rosids</taxon>
        <taxon>fabids</taxon>
        <taxon>Rosales</taxon>
        <taxon>Cannabaceae</taxon>
        <taxon>Trema</taxon>
    </lineage>
</organism>
<keyword evidence="6" id="KW-1185">Reference proteome</keyword>
<dbReference type="InParanoid" id="A0A2P5BE31"/>
<dbReference type="PANTHER" id="PTHR33985">
    <property type="entry name" value="OS02G0491300 PROTEIN-RELATED"/>
    <property type="match status" value="1"/>
</dbReference>
<name>A0A2P5BE31_TREOI</name>
<feature type="domain" description="FAS1" evidence="4">
    <location>
        <begin position="180"/>
        <end position="308"/>
    </location>
</feature>
<feature type="region of interest" description="Disordered" evidence="2">
    <location>
        <begin position="314"/>
        <end position="343"/>
    </location>
</feature>
<dbReference type="Proteomes" id="UP000237000">
    <property type="component" value="Unassembled WGS sequence"/>
</dbReference>
<dbReference type="PANTHER" id="PTHR33985:SF17">
    <property type="entry name" value="FASCICLIN-LIKE ARABINOGALACTAN PROTEIN 20"/>
    <property type="match status" value="1"/>
</dbReference>
<dbReference type="Gene3D" id="2.30.180.10">
    <property type="entry name" value="FAS1 domain"/>
    <property type="match status" value="2"/>
</dbReference>
<feature type="signal peptide" evidence="3">
    <location>
        <begin position="1"/>
        <end position="21"/>
    </location>
</feature>
<dbReference type="EMBL" id="JXTC01000542">
    <property type="protein sequence ID" value="PON47045.1"/>
    <property type="molecule type" value="Genomic_DNA"/>
</dbReference>
<proteinExistence type="inferred from homology"/>
<evidence type="ECO:0000259" key="4">
    <source>
        <dbReference type="PROSITE" id="PS50213"/>
    </source>
</evidence>
<evidence type="ECO:0000256" key="2">
    <source>
        <dbReference type="SAM" id="MobiDB-lite"/>
    </source>
</evidence>
<evidence type="ECO:0000256" key="3">
    <source>
        <dbReference type="SAM" id="SignalP"/>
    </source>
</evidence>
<dbReference type="STRING" id="63057.A0A2P5BE31"/>
<accession>A0A2P5BE31</accession>
<evidence type="ECO:0000256" key="1">
    <source>
        <dbReference type="ARBA" id="ARBA00007843"/>
    </source>
</evidence>